<keyword evidence="4" id="KW-1185">Reference proteome</keyword>
<gene>
    <name evidence="3" type="ORF">GCM10012286_73710</name>
</gene>
<comment type="caution">
    <text evidence="3">The sequence shown here is derived from an EMBL/GenBank/DDBJ whole genome shotgun (WGS) entry which is preliminary data.</text>
</comment>
<dbReference type="EMBL" id="BMNG01000020">
    <property type="protein sequence ID" value="GGO57271.1"/>
    <property type="molecule type" value="Genomic_DNA"/>
</dbReference>
<evidence type="ECO:0000259" key="2">
    <source>
        <dbReference type="PROSITE" id="PS50837"/>
    </source>
</evidence>
<feature type="region of interest" description="Disordered" evidence="1">
    <location>
        <begin position="1143"/>
        <end position="1167"/>
    </location>
</feature>
<dbReference type="PROSITE" id="PS50837">
    <property type="entry name" value="NACHT"/>
    <property type="match status" value="1"/>
</dbReference>
<dbReference type="PANTHER" id="PTHR46844:SF1">
    <property type="entry name" value="SLR5058 PROTEIN"/>
    <property type="match status" value="1"/>
</dbReference>
<feature type="compositionally biased region" description="Basic and acidic residues" evidence="1">
    <location>
        <begin position="757"/>
        <end position="785"/>
    </location>
</feature>
<sequence length="1167" mass="128200">MTYALCVMSPAGKIHRPGSVTPATPTTLARMDPAALGIRIASGVVTPLIKKLFARPGPGAGLVDKPVRIDGLVSFRGERRELAEQDVRGLVAELARQALRTGERHLPEDEVEAVVHALTRTLLALGTLTLTDVEAVSLGHEELARRLRRAGERPERDLSADATYFYERLLHTACLHILNFFTQRSTFVPRTLVEQSRRQAELIAKVDELIARDPLRGAVDAAFERRYLAYLAKKHGKLTIFGIDLADSPGKWPLDAAYLSLRATGREQHLGDIRLGDEWRPVFEADLDTAARPADEALAAHDRVLLRGEAGSGKTTLVQWLAVSAARQVLDERDDRMAYLYDRVPYVLPLRTLTRHGERLPAPKDFLPAVGSPLAGTQPDGWESRILTAGRALVLVDGIDEVPDTERARTRAWLTDLMEAYPGNRWLVTSRPSAVREDWLADEEFTELTLAPMRGADVAAFIGRWHTAAATGAPDDEAAALASYETQLLEAVGTKPDLGRLATNPLMCGLICALHRDRRGFLPLGRKDLYTAALSMLLIRRDRERHMDVPELREEPQLQLLQRLAYWLIRNGRTEMDRSRARTIIADALPAVPELASLGDADAVYAHFLHRSGLLREPGPGTVEFVHRTFQDFLGARAAVDEGDFGVLAGHAADDQWEDVIRMAVAQARPRERAELLGGLLAYGDAHRDESARKRAHLLAAACLEHAAELAPAVRGEVERRTAELIPPRSAEEARELGAVGPMVLGLLPGPEELGRLEGLDGLRRPDSPGRLEGLERLERSDGPGRPDGSGGPDGSGERDGSGRHEGSGRPEGSRRQEGSGRPEGSRRPDGSGRSGEPDEEVARLVAVAATHVRSDAAIPFLARYTAHPSLAVRSQLMWGWQRFDCRRYAEQVISRLDDGVTHFTLRTEEQIAELDRLGLRPKHLDIRADLAPETVSRLLTDCAPETLMLWTPPARLTPEALAALRGLKALRVFDVEEPWSLGMFPAEAPLKTLGVLGPRRYVADLDAMDRWPELEWVVYDRDDGPGSDAEWHVLARLPRLDKLYLSADSLWDAPEDLSLPHVTQVHLDHTGAWHEVPARLAKVFPALALLYVNLRSRDVSPIDAAGLAAALPTLRGIRVPAPLTTGLDALPDHLHVDAYDLEPAPAGAAPARRPREAAPRTRPAAP</sequence>
<feature type="domain" description="NACHT" evidence="2">
    <location>
        <begin position="302"/>
        <end position="641"/>
    </location>
</feature>
<dbReference type="Pfam" id="PF22733">
    <property type="entry name" value="NNH1"/>
    <property type="match status" value="1"/>
</dbReference>
<organism evidence="3 4">
    <name type="scientific">Streptomyces lasiicapitis</name>
    <dbReference type="NCBI Taxonomy" id="1923961"/>
    <lineage>
        <taxon>Bacteria</taxon>
        <taxon>Bacillati</taxon>
        <taxon>Actinomycetota</taxon>
        <taxon>Actinomycetes</taxon>
        <taxon>Kitasatosporales</taxon>
        <taxon>Streptomycetaceae</taxon>
        <taxon>Streptomyces</taxon>
    </lineage>
</organism>
<protein>
    <recommendedName>
        <fullName evidence="2">NACHT domain-containing protein</fullName>
    </recommendedName>
</protein>
<dbReference type="InterPro" id="IPR007111">
    <property type="entry name" value="NACHT_NTPase"/>
</dbReference>
<evidence type="ECO:0000256" key="1">
    <source>
        <dbReference type="SAM" id="MobiDB-lite"/>
    </source>
</evidence>
<feature type="region of interest" description="Disordered" evidence="1">
    <location>
        <begin position="757"/>
        <end position="840"/>
    </location>
</feature>
<feature type="compositionally biased region" description="Gly residues" evidence="1">
    <location>
        <begin position="786"/>
        <end position="795"/>
    </location>
</feature>
<proteinExistence type="predicted"/>
<dbReference type="Pfam" id="PF05729">
    <property type="entry name" value="NACHT"/>
    <property type="match status" value="1"/>
</dbReference>
<accession>A0ABQ2MSY3</accession>
<dbReference type="PANTHER" id="PTHR46844">
    <property type="entry name" value="SLR5058 PROTEIN"/>
    <property type="match status" value="1"/>
</dbReference>
<evidence type="ECO:0000313" key="3">
    <source>
        <dbReference type="EMBL" id="GGO57271.1"/>
    </source>
</evidence>
<feature type="compositionally biased region" description="Basic and acidic residues" evidence="1">
    <location>
        <begin position="796"/>
        <end position="831"/>
    </location>
</feature>
<dbReference type="Proteomes" id="UP000656881">
    <property type="component" value="Unassembled WGS sequence"/>
</dbReference>
<evidence type="ECO:0000313" key="4">
    <source>
        <dbReference type="Proteomes" id="UP000656881"/>
    </source>
</evidence>
<dbReference type="InterPro" id="IPR027417">
    <property type="entry name" value="P-loop_NTPase"/>
</dbReference>
<dbReference type="InterPro" id="IPR054547">
    <property type="entry name" value="NNH1"/>
</dbReference>
<dbReference type="Gene3D" id="3.40.50.300">
    <property type="entry name" value="P-loop containing nucleotide triphosphate hydrolases"/>
    <property type="match status" value="1"/>
</dbReference>
<reference evidence="4" key="1">
    <citation type="journal article" date="2019" name="Int. J. Syst. Evol. Microbiol.">
        <title>The Global Catalogue of Microorganisms (GCM) 10K type strain sequencing project: providing services to taxonomists for standard genome sequencing and annotation.</title>
        <authorList>
            <consortium name="The Broad Institute Genomics Platform"/>
            <consortium name="The Broad Institute Genome Sequencing Center for Infectious Disease"/>
            <person name="Wu L."/>
            <person name="Ma J."/>
        </authorList>
    </citation>
    <scope>NUCLEOTIDE SEQUENCE [LARGE SCALE GENOMIC DNA]</scope>
    <source>
        <strain evidence="4">CGMCC 4.7349</strain>
    </source>
</reference>
<dbReference type="SUPFAM" id="SSF52540">
    <property type="entry name" value="P-loop containing nucleoside triphosphate hydrolases"/>
    <property type="match status" value="1"/>
</dbReference>
<name>A0ABQ2MSY3_9ACTN</name>